<dbReference type="InterPro" id="IPR007627">
    <property type="entry name" value="RNA_pol_sigma70_r2"/>
</dbReference>
<evidence type="ECO:0000256" key="3">
    <source>
        <dbReference type="ARBA" id="ARBA00023082"/>
    </source>
</evidence>
<dbReference type="InterPro" id="IPR013325">
    <property type="entry name" value="RNA_pol_sigma_r2"/>
</dbReference>
<keyword evidence="3" id="KW-0731">Sigma factor</keyword>
<feature type="domain" description="RNA polymerase sigma factor 70 region 4 type 2" evidence="6">
    <location>
        <begin position="132"/>
        <end position="181"/>
    </location>
</feature>
<dbReference type="GO" id="GO:0003677">
    <property type="term" value="F:DNA binding"/>
    <property type="evidence" value="ECO:0007669"/>
    <property type="project" value="InterPro"/>
</dbReference>
<dbReference type="SUPFAM" id="SSF88946">
    <property type="entry name" value="Sigma2 domain of RNA polymerase sigma factors"/>
    <property type="match status" value="1"/>
</dbReference>
<evidence type="ECO:0000256" key="4">
    <source>
        <dbReference type="ARBA" id="ARBA00023163"/>
    </source>
</evidence>
<dbReference type="RefSeq" id="WP_103788043.1">
    <property type="nucleotide sequence ID" value="NZ_PQVF01000003.1"/>
</dbReference>
<dbReference type="Pfam" id="PF04542">
    <property type="entry name" value="Sigma70_r2"/>
    <property type="match status" value="1"/>
</dbReference>
<gene>
    <name evidence="7" type="ORF">C3K47_05130</name>
</gene>
<dbReference type="PANTHER" id="PTHR43133:SF46">
    <property type="entry name" value="RNA POLYMERASE SIGMA-70 FACTOR ECF SUBFAMILY"/>
    <property type="match status" value="1"/>
</dbReference>
<dbReference type="Pfam" id="PF08281">
    <property type="entry name" value="Sigma70_r4_2"/>
    <property type="match status" value="1"/>
</dbReference>
<keyword evidence="4" id="KW-0804">Transcription</keyword>
<dbReference type="OrthoDB" id="799938at2"/>
<protein>
    <submittedName>
        <fullName evidence="7">RNA polymerase subunit sigma-70</fullName>
    </submittedName>
</protein>
<dbReference type="InterPro" id="IPR014327">
    <property type="entry name" value="RNA_pol_sigma70_bacteroid"/>
</dbReference>
<dbReference type="AlphaFoldDB" id="A0A2S5A6E9"/>
<dbReference type="InterPro" id="IPR013249">
    <property type="entry name" value="RNA_pol_sigma70_r4_t2"/>
</dbReference>
<accession>A0A2S5A6E9</accession>
<keyword evidence="2" id="KW-0805">Transcription regulation</keyword>
<dbReference type="EMBL" id="PQVF01000003">
    <property type="protein sequence ID" value="POY37912.1"/>
    <property type="molecule type" value="Genomic_DNA"/>
</dbReference>
<dbReference type="NCBIfam" id="TIGR02985">
    <property type="entry name" value="Sig70_bacteroi1"/>
    <property type="match status" value="1"/>
</dbReference>
<dbReference type="PANTHER" id="PTHR43133">
    <property type="entry name" value="RNA POLYMERASE ECF-TYPE SIGMA FACTO"/>
    <property type="match status" value="1"/>
</dbReference>
<dbReference type="Gene3D" id="1.10.1740.10">
    <property type="match status" value="1"/>
</dbReference>
<evidence type="ECO:0000256" key="1">
    <source>
        <dbReference type="ARBA" id="ARBA00010641"/>
    </source>
</evidence>
<feature type="domain" description="RNA polymerase sigma-70 region 2" evidence="5">
    <location>
        <begin position="27"/>
        <end position="94"/>
    </location>
</feature>
<dbReference type="CDD" id="cd06171">
    <property type="entry name" value="Sigma70_r4"/>
    <property type="match status" value="1"/>
</dbReference>
<dbReference type="Gene3D" id="1.10.10.10">
    <property type="entry name" value="Winged helix-like DNA-binding domain superfamily/Winged helix DNA-binding domain"/>
    <property type="match status" value="1"/>
</dbReference>
<proteinExistence type="inferred from homology"/>
<evidence type="ECO:0000259" key="6">
    <source>
        <dbReference type="Pfam" id="PF08281"/>
    </source>
</evidence>
<dbReference type="InterPro" id="IPR013324">
    <property type="entry name" value="RNA_pol_sigma_r3/r4-like"/>
</dbReference>
<comment type="caution">
    <text evidence="7">The sequence shown here is derived from an EMBL/GenBank/DDBJ whole genome shotgun (WGS) entry which is preliminary data.</text>
</comment>
<evidence type="ECO:0000256" key="2">
    <source>
        <dbReference type="ARBA" id="ARBA00023015"/>
    </source>
</evidence>
<sequence length="201" mass="22947">MTLKPLSNEKELLAKIAEGDQRAFTLLFNHYHKNLFLFSIRLTKSEDVALEIVQDVFLKIWSVREKLVEVDSFGGYLSRIVRNHALNTLRQIARQAKSLAVVPIDSEDFEDPTACNLTDQQLDYNQALFVLKGALESLAPQQKLVYQLCHIEGLKYEEAAQALNISPETVRAHMKKALSKIREHFRKNAILYPLLIVALSK</sequence>
<dbReference type="GO" id="GO:0016987">
    <property type="term" value="F:sigma factor activity"/>
    <property type="evidence" value="ECO:0007669"/>
    <property type="project" value="UniProtKB-KW"/>
</dbReference>
<dbReference type="InterPro" id="IPR014284">
    <property type="entry name" value="RNA_pol_sigma-70_dom"/>
</dbReference>
<organism evidence="7 8">
    <name type="scientific">Solitalea longa</name>
    <dbReference type="NCBI Taxonomy" id="2079460"/>
    <lineage>
        <taxon>Bacteria</taxon>
        <taxon>Pseudomonadati</taxon>
        <taxon>Bacteroidota</taxon>
        <taxon>Sphingobacteriia</taxon>
        <taxon>Sphingobacteriales</taxon>
        <taxon>Sphingobacteriaceae</taxon>
        <taxon>Solitalea</taxon>
    </lineage>
</organism>
<reference evidence="7 8" key="1">
    <citation type="submission" date="2018-01" db="EMBL/GenBank/DDBJ databases">
        <authorList>
            <person name="Gaut B.S."/>
            <person name="Morton B.R."/>
            <person name="Clegg M.T."/>
            <person name="Duvall M.R."/>
        </authorList>
    </citation>
    <scope>NUCLEOTIDE SEQUENCE [LARGE SCALE GENOMIC DNA]</scope>
    <source>
        <strain evidence="7 8">HR-AV</strain>
    </source>
</reference>
<evidence type="ECO:0000259" key="5">
    <source>
        <dbReference type="Pfam" id="PF04542"/>
    </source>
</evidence>
<keyword evidence="8" id="KW-1185">Reference proteome</keyword>
<dbReference type="GO" id="GO:0006352">
    <property type="term" value="P:DNA-templated transcription initiation"/>
    <property type="evidence" value="ECO:0007669"/>
    <property type="project" value="InterPro"/>
</dbReference>
<evidence type="ECO:0000313" key="7">
    <source>
        <dbReference type="EMBL" id="POY37912.1"/>
    </source>
</evidence>
<comment type="similarity">
    <text evidence="1">Belongs to the sigma-70 factor family. ECF subfamily.</text>
</comment>
<dbReference type="Proteomes" id="UP000236893">
    <property type="component" value="Unassembled WGS sequence"/>
</dbReference>
<dbReference type="InterPro" id="IPR039425">
    <property type="entry name" value="RNA_pol_sigma-70-like"/>
</dbReference>
<dbReference type="SUPFAM" id="SSF88659">
    <property type="entry name" value="Sigma3 and sigma4 domains of RNA polymerase sigma factors"/>
    <property type="match status" value="1"/>
</dbReference>
<name>A0A2S5A6E9_9SPHI</name>
<dbReference type="NCBIfam" id="TIGR02937">
    <property type="entry name" value="sigma70-ECF"/>
    <property type="match status" value="1"/>
</dbReference>
<evidence type="ECO:0000313" key="8">
    <source>
        <dbReference type="Proteomes" id="UP000236893"/>
    </source>
</evidence>
<dbReference type="InterPro" id="IPR036388">
    <property type="entry name" value="WH-like_DNA-bd_sf"/>
</dbReference>